<keyword evidence="6" id="KW-0378">Hydrolase</keyword>
<dbReference type="GO" id="GO:0004518">
    <property type="term" value="F:nuclease activity"/>
    <property type="evidence" value="ECO:0007669"/>
    <property type="project" value="UniProtKB-KW"/>
</dbReference>
<evidence type="ECO:0000256" key="2">
    <source>
        <dbReference type="ARBA" id="ARBA00004123"/>
    </source>
</evidence>
<keyword evidence="5" id="KW-0479">Metal-binding</keyword>
<evidence type="ECO:0000256" key="1">
    <source>
        <dbReference type="ARBA" id="ARBA00001968"/>
    </source>
</evidence>
<comment type="cofactor">
    <cofactor evidence="1">
        <name>a divalent metal cation</name>
        <dbReference type="ChEBI" id="CHEBI:60240"/>
    </cofactor>
</comment>
<evidence type="ECO:0000313" key="9">
    <source>
        <dbReference type="EMBL" id="ETL93321.1"/>
    </source>
</evidence>
<keyword evidence="4" id="KW-0540">Nuclease</keyword>
<accession>W2L7B4</accession>
<evidence type="ECO:0000256" key="7">
    <source>
        <dbReference type="ARBA" id="ARBA00023242"/>
    </source>
</evidence>
<dbReference type="EMBL" id="KI679626">
    <property type="protein sequence ID" value="ETL93321.1"/>
    <property type="molecule type" value="Genomic_DNA"/>
</dbReference>
<dbReference type="GO" id="GO:0046872">
    <property type="term" value="F:metal ion binding"/>
    <property type="evidence" value="ECO:0007669"/>
    <property type="project" value="UniProtKB-KW"/>
</dbReference>
<feature type="domain" description="DDE Tnp4" evidence="8">
    <location>
        <begin position="72"/>
        <end position="221"/>
    </location>
</feature>
<sequence>MVYLASGGSMDNAATVLGMSKSSAVVYINQVLSVLSKMAKQKITLPSTSAEIKRVSLGFEKIAGFPDVIGAIDGSLIRISRPAEHEGWYCRKNFPAVNMQAVVDHQTAFRSFSIRAGSMNDQSLWNLSGLRNKSTIPAGMHFVGDAGYKIFRHLLTPFDEAAAAHCPKKKRYNYKLSQTRITVERAFGILKNRFRVLLMKVQMKSPQKVTQLIVSCMVLHNLMIELKDTYIVVGDDPDPARPRQLSTLADEDDLSHEQGVAKQSDIMDYLFRL</sequence>
<dbReference type="PANTHER" id="PTHR22930">
    <property type="match status" value="1"/>
</dbReference>
<dbReference type="InterPro" id="IPR027806">
    <property type="entry name" value="HARBI1_dom"/>
</dbReference>
<dbReference type="PANTHER" id="PTHR22930:SF289">
    <property type="entry name" value="DDE TNP4 DOMAIN-CONTAINING PROTEIN-RELATED"/>
    <property type="match status" value="1"/>
</dbReference>
<gene>
    <name evidence="9" type="ORF">L917_08498</name>
</gene>
<evidence type="ECO:0000256" key="5">
    <source>
        <dbReference type="ARBA" id="ARBA00022723"/>
    </source>
</evidence>
<dbReference type="GO" id="GO:0016787">
    <property type="term" value="F:hydrolase activity"/>
    <property type="evidence" value="ECO:0007669"/>
    <property type="project" value="UniProtKB-KW"/>
</dbReference>
<reference evidence="9" key="1">
    <citation type="submission" date="2013-11" db="EMBL/GenBank/DDBJ databases">
        <title>The Genome Sequence of Phytophthora parasitica CHvinca01.</title>
        <authorList>
            <consortium name="The Broad Institute Genomics Platform"/>
            <person name="Russ C."/>
            <person name="Tyler B."/>
            <person name="Panabieres F."/>
            <person name="Shan W."/>
            <person name="Tripathy S."/>
            <person name="Grunwald N."/>
            <person name="Machado M."/>
            <person name="Johnson C.S."/>
            <person name="Arredondo F."/>
            <person name="Hong C."/>
            <person name="Coffey M."/>
            <person name="Young S.K."/>
            <person name="Zeng Q."/>
            <person name="Gargeya S."/>
            <person name="Fitzgerald M."/>
            <person name="Abouelleil A."/>
            <person name="Alvarado L."/>
            <person name="Chapman S.B."/>
            <person name="Gainer-Dewar J."/>
            <person name="Goldberg J."/>
            <person name="Griggs A."/>
            <person name="Gujja S."/>
            <person name="Hansen M."/>
            <person name="Howarth C."/>
            <person name="Imamovic A."/>
            <person name="Ireland A."/>
            <person name="Larimer J."/>
            <person name="McCowan C."/>
            <person name="Murphy C."/>
            <person name="Pearson M."/>
            <person name="Poon T.W."/>
            <person name="Priest M."/>
            <person name="Roberts A."/>
            <person name="Saif S."/>
            <person name="Shea T."/>
            <person name="Sykes S."/>
            <person name="Wortman J."/>
            <person name="Nusbaum C."/>
            <person name="Birren B."/>
        </authorList>
    </citation>
    <scope>NUCLEOTIDE SEQUENCE [LARGE SCALE GENOMIC DNA]</scope>
    <source>
        <strain evidence="9">CHvinca01</strain>
    </source>
</reference>
<keyword evidence="7" id="KW-0539">Nucleus</keyword>
<proteinExistence type="inferred from homology"/>
<organism evidence="9">
    <name type="scientific">Phytophthora nicotianae</name>
    <name type="common">Potato buckeye rot agent</name>
    <name type="synonym">Phytophthora parasitica</name>
    <dbReference type="NCBI Taxonomy" id="4792"/>
    <lineage>
        <taxon>Eukaryota</taxon>
        <taxon>Sar</taxon>
        <taxon>Stramenopiles</taxon>
        <taxon>Oomycota</taxon>
        <taxon>Peronosporomycetes</taxon>
        <taxon>Peronosporales</taxon>
        <taxon>Peronosporaceae</taxon>
        <taxon>Phytophthora</taxon>
    </lineage>
</organism>
<evidence type="ECO:0000256" key="6">
    <source>
        <dbReference type="ARBA" id="ARBA00022801"/>
    </source>
</evidence>
<evidence type="ECO:0000256" key="3">
    <source>
        <dbReference type="ARBA" id="ARBA00006958"/>
    </source>
</evidence>
<name>W2L7B4_PHYNI</name>
<dbReference type="Proteomes" id="UP000054423">
    <property type="component" value="Unassembled WGS sequence"/>
</dbReference>
<dbReference type="VEuPathDB" id="FungiDB:PPTG_20947"/>
<dbReference type="Pfam" id="PF13359">
    <property type="entry name" value="DDE_Tnp_4"/>
    <property type="match status" value="1"/>
</dbReference>
<protein>
    <recommendedName>
        <fullName evidence="8">DDE Tnp4 domain-containing protein</fullName>
    </recommendedName>
</protein>
<comment type="similarity">
    <text evidence="3">Belongs to the HARBI1 family.</text>
</comment>
<evidence type="ECO:0000256" key="4">
    <source>
        <dbReference type="ARBA" id="ARBA00022722"/>
    </source>
</evidence>
<dbReference type="GO" id="GO:0005634">
    <property type="term" value="C:nucleus"/>
    <property type="evidence" value="ECO:0007669"/>
    <property type="project" value="UniProtKB-SubCell"/>
</dbReference>
<dbReference type="AlphaFoldDB" id="W2L7B4"/>
<dbReference type="InterPro" id="IPR045249">
    <property type="entry name" value="HARBI1-like"/>
</dbReference>
<comment type="subcellular location">
    <subcellularLocation>
        <location evidence="2">Nucleus</location>
    </subcellularLocation>
</comment>
<dbReference type="OrthoDB" id="104598at2759"/>
<evidence type="ECO:0000259" key="8">
    <source>
        <dbReference type="Pfam" id="PF13359"/>
    </source>
</evidence>